<evidence type="ECO:0000256" key="6">
    <source>
        <dbReference type="ARBA" id="ARBA00023134"/>
    </source>
</evidence>
<feature type="domain" description="EngA-type G" evidence="12">
    <location>
        <begin position="181"/>
        <end position="359"/>
    </location>
</feature>
<dbReference type="InterPro" id="IPR005225">
    <property type="entry name" value="Small_GTP-bd"/>
</dbReference>
<dbReference type="CDD" id="cd01895">
    <property type="entry name" value="EngA2"/>
    <property type="match status" value="1"/>
</dbReference>
<dbReference type="CDD" id="cd01894">
    <property type="entry name" value="EngA1"/>
    <property type="match status" value="1"/>
</dbReference>
<dbReference type="Pfam" id="PF01926">
    <property type="entry name" value="MMR_HSR1"/>
    <property type="match status" value="2"/>
</dbReference>
<dbReference type="NCBIfam" id="TIGR00231">
    <property type="entry name" value="small_GTP"/>
    <property type="match status" value="2"/>
</dbReference>
<evidence type="ECO:0000256" key="7">
    <source>
        <dbReference type="ARBA" id="ARBA00032345"/>
    </source>
</evidence>
<keyword evidence="13" id="KW-0378">Hydrolase</keyword>
<dbReference type="RefSeq" id="WP_341406947.1">
    <property type="nucleotide sequence ID" value="NZ_JBBUKT010000010.1"/>
</dbReference>
<name>A0ABU9AZH8_9BACT</name>
<keyword evidence="6 8" id="KW-0342">GTP-binding</keyword>
<comment type="function">
    <text evidence="8 10">GTPase that plays an essential role in the late steps of ribosome biogenesis.</text>
</comment>
<keyword evidence="3 8" id="KW-0690">Ribosome biogenesis</keyword>
<evidence type="ECO:0000256" key="4">
    <source>
        <dbReference type="ARBA" id="ARBA00022737"/>
    </source>
</evidence>
<evidence type="ECO:0000256" key="3">
    <source>
        <dbReference type="ARBA" id="ARBA00022517"/>
    </source>
</evidence>
<feature type="region of interest" description="Disordered" evidence="11">
    <location>
        <begin position="452"/>
        <end position="506"/>
    </location>
</feature>
<comment type="caution">
    <text evidence="13">The sequence shown here is derived from an EMBL/GenBank/DDBJ whole genome shotgun (WGS) entry which is preliminary data.</text>
</comment>
<dbReference type="InterPro" id="IPR016484">
    <property type="entry name" value="GTPase_Der"/>
</dbReference>
<evidence type="ECO:0000256" key="10">
    <source>
        <dbReference type="RuleBase" id="RU004481"/>
    </source>
</evidence>
<dbReference type="InterPro" id="IPR031166">
    <property type="entry name" value="G_ENGA"/>
</dbReference>
<evidence type="ECO:0000256" key="2">
    <source>
        <dbReference type="ARBA" id="ARBA00020953"/>
    </source>
</evidence>
<evidence type="ECO:0000313" key="14">
    <source>
        <dbReference type="Proteomes" id="UP001371305"/>
    </source>
</evidence>
<accession>A0ABU9AZH8</accession>
<evidence type="ECO:0000256" key="9">
    <source>
        <dbReference type="PROSITE-ProRule" id="PRU01049"/>
    </source>
</evidence>
<feature type="binding site" evidence="8">
    <location>
        <begin position="187"/>
        <end position="194"/>
    </location>
    <ligand>
        <name>GTP</name>
        <dbReference type="ChEBI" id="CHEBI:37565"/>
        <label>2</label>
    </ligand>
</feature>
<dbReference type="Pfam" id="PF14714">
    <property type="entry name" value="KH_dom-like"/>
    <property type="match status" value="1"/>
</dbReference>
<keyword evidence="5 8" id="KW-0547">Nucleotide-binding</keyword>
<dbReference type="NCBIfam" id="TIGR03594">
    <property type="entry name" value="GTPase_EngA"/>
    <property type="match status" value="1"/>
</dbReference>
<feature type="binding site" evidence="8">
    <location>
        <begin position="118"/>
        <end position="121"/>
    </location>
    <ligand>
        <name>GTP</name>
        <dbReference type="ChEBI" id="CHEBI:37565"/>
        <label>1</label>
    </ligand>
</feature>
<dbReference type="PROSITE" id="PS51712">
    <property type="entry name" value="G_ENGA"/>
    <property type="match status" value="2"/>
</dbReference>
<evidence type="ECO:0000256" key="1">
    <source>
        <dbReference type="ARBA" id="ARBA00008279"/>
    </source>
</evidence>
<dbReference type="PANTHER" id="PTHR43834:SF6">
    <property type="entry name" value="GTPASE DER"/>
    <property type="match status" value="1"/>
</dbReference>
<dbReference type="PIRSF" id="PIRSF006485">
    <property type="entry name" value="GTP-binding_EngA"/>
    <property type="match status" value="1"/>
</dbReference>
<reference evidence="13 14" key="1">
    <citation type="submission" date="2024-04" db="EMBL/GenBank/DDBJ databases">
        <title>Luteolibacter sp. isolated from soil.</title>
        <authorList>
            <person name="An J."/>
        </authorList>
    </citation>
    <scope>NUCLEOTIDE SEQUENCE [LARGE SCALE GENOMIC DNA]</scope>
    <source>
        <strain evidence="13 14">Y139</strain>
    </source>
</reference>
<evidence type="ECO:0000313" key="13">
    <source>
        <dbReference type="EMBL" id="MEK7953184.1"/>
    </source>
</evidence>
<feature type="binding site" evidence="8">
    <location>
        <begin position="55"/>
        <end position="59"/>
    </location>
    <ligand>
        <name>GTP</name>
        <dbReference type="ChEBI" id="CHEBI:37565"/>
        <label>1</label>
    </ligand>
</feature>
<dbReference type="InterPro" id="IPR015946">
    <property type="entry name" value="KH_dom-like_a/b"/>
</dbReference>
<evidence type="ECO:0000259" key="12">
    <source>
        <dbReference type="PROSITE" id="PS51712"/>
    </source>
</evidence>
<proteinExistence type="inferred from homology"/>
<dbReference type="InterPro" id="IPR006073">
    <property type="entry name" value="GTP-bd"/>
</dbReference>
<dbReference type="EMBL" id="JBBUKT010000010">
    <property type="protein sequence ID" value="MEK7953184.1"/>
    <property type="molecule type" value="Genomic_DNA"/>
</dbReference>
<dbReference type="PANTHER" id="PTHR43834">
    <property type="entry name" value="GTPASE DER"/>
    <property type="match status" value="1"/>
</dbReference>
<feature type="domain" description="EngA-type G" evidence="12">
    <location>
        <begin position="2"/>
        <end position="166"/>
    </location>
</feature>
<feature type="compositionally biased region" description="Basic and acidic residues" evidence="11">
    <location>
        <begin position="452"/>
        <end position="462"/>
    </location>
</feature>
<keyword evidence="14" id="KW-1185">Reference proteome</keyword>
<evidence type="ECO:0000256" key="8">
    <source>
        <dbReference type="HAMAP-Rule" id="MF_00195"/>
    </source>
</evidence>
<dbReference type="Gene3D" id="3.40.50.300">
    <property type="entry name" value="P-loop containing nucleotide triphosphate hydrolases"/>
    <property type="match status" value="2"/>
</dbReference>
<dbReference type="SUPFAM" id="SSF52540">
    <property type="entry name" value="P-loop containing nucleoside triphosphate hydrolases"/>
    <property type="match status" value="2"/>
</dbReference>
<dbReference type="InterPro" id="IPR027417">
    <property type="entry name" value="P-loop_NTPase"/>
</dbReference>
<feature type="binding site" evidence="8">
    <location>
        <begin position="234"/>
        <end position="238"/>
    </location>
    <ligand>
        <name>GTP</name>
        <dbReference type="ChEBI" id="CHEBI:37565"/>
        <label>2</label>
    </ligand>
</feature>
<organism evidence="13 14">
    <name type="scientific">Luteolibacter soli</name>
    <dbReference type="NCBI Taxonomy" id="3135280"/>
    <lineage>
        <taxon>Bacteria</taxon>
        <taxon>Pseudomonadati</taxon>
        <taxon>Verrucomicrobiota</taxon>
        <taxon>Verrucomicrobiia</taxon>
        <taxon>Verrucomicrobiales</taxon>
        <taxon>Verrucomicrobiaceae</taxon>
        <taxon>Luteolibacter</taxon>
    </lineage>
</organism>
<dbReference type="Gene3D" id="3.30.300.20">
    <property type="match status" value="1"/>
</dbReference>
<dbReference type="PRINTS" id="PR00449">
    <property type="entry name" value="RASTRNSFRMNG"/>
</dbReference>
<dbReference type="HAMAP" id="MF_00195">
    <property type="entry name" value="GTPase_Der"/>
    <property type="match status" value="1"/>
</dbReference>
<protein>
    <recommendedName>
        <fullName evidence="2 8">GTPase Der</fullName>
    </recommendedName>
    <alternativeName>
        <fullName evidence="7 8">GTP-binding protein EngA</fullName>
    </alternativeName>
</protein>
<dbReference type="Proteomes" id="UP001371305">
    <property type="component" value="Unassembled WGS sequence"/>
</dbReference>
<keyword evidence="4 10" id="KW-0677">Repeat</keyword>
<gene>
    <name evidence="8 13" type="primary">der</name>
    <name evidence="13" type="ORF">WKV53_21900</name>
</gene>
<dbReference type="GO" id="GO:0016787">
    <property type="term" value="F:hydrolase activity"/>
    <property type="evidence" value="ECO:0007669"/>
    <property type="project" value="UniProtKB-KW"/>
</dbReference>
<evidence type="ECO:0000256" key="11">
    <source>
        <dbReference type="SAM" id="MobiDB-lite"/>
    </source>
</evidence>
<feature type="binding site" evidence="8">
    <location>
        <begin position="299"/>
        <end position="302"/>
    </location>
    <ligand>
        <name>GTP</name>
        <dbReference type="ChEBI" id="CHEBI:37565"/>
        <label>2</label>
    </ligand>
</feature>
<comment type="similarity">
    <text evidence="1 8 9 10">Belongs to the TRAFAC class TrmE-Era-EngA-EngB-Septin-like GTPase superfamily. EngA (Der) GTPase family.</text>
</comment>
<feature type="compositionally biased region" description="Basic residues" evidence="11">
    <location>
        <begin position="466"/>
        <end position="494"/>
    </location>
</feature>
<sequence length="506" mass="55332">MPTVAIVGRPNVGKSALFNRLAKRKIAIVHDQPGVTRDRISAPCMATAIPCTLIDTGGIGGTLEDGFAEAVTIEADIAMQTADLILFVVDAQTGLTPVDLDLGGKLRKAKPPVMLVVNKVDEDKHTKNADEFSRLGFGEAIRVSAEHGKGMQFLTEKIDEFMKPLVGEIEELTAQAEEVGIKLAIIGKPNAGKSSLVNAILQDQRTIVSEIAGTTRDAIDLPCEFAGEKFTLIDTAGLRPRSKQDTSVEVFSAMRTDRSVRRADLCILVIDLAAGITAQDRKIAQKILEEKKPCLIVLNKFDLYHPDAPMKARKEEAKEHVERELFFLSYAPALTVSAKSGQAVETVLKEVLKIRKAAQNVPSTGKLNRMLHDAFQINPPPTDRRSAKRLKLYYGTAAVDEKYRTIPVPTFVLFVNDKSLMPASYESYLSNRLREFNPVPAVPVVFSVRSRDRREWEERDTGTGRPGKKPVGKPAARKAGKPTGKKPAAKKSSGKRPGGPPGRKKK</sequence>
<dbReference type="InterPro" id="IPR032859">
    <property type="entry name" value="KH_dom-like"/>
</dbReference>
<feature type="binding site" evidence="8">
    <location>
        <begin position="8"/>
        <end position="15"/>
    </location>
    <ligand>
        <name>GTP</name>
        <dbReference type="ChEBI" id="CHEBI:37565"/>
        <label>1</label>
    </ligand>
</feature>
<evidence type="ECO:0000256" key="5">
    <source>
        <dbReference type="ARBA" id="ARBA00022741"/>
    </source>
</evidence>
<comment type="subunit">
    <text evidence="8">Associates with the 50S ribosomal subunit.</text>
</comment>